<accession>D2Z2C5</accession>
<evidence type="ECO:0000313" key="2">
    <source>
        <dbReference type="EMBL" id="EFC90081.1"/>
    </source>
</evidence>
<dbReference type="SMART" id="SM00530">
    <property type="entry name" value="HTH_XRE"/>
    <property type="match status" value="1"/>
</dbReference>
<feature type="domain" description="HTH cro/C1-type" evidence="1">
    <location>
        <begin position="6"/>
        <end position="61"/>
    </location>
</feature>
<dbReference type="AlphaFoldDB" id="D2Z2C5"/>
<dbReference type="OrthoDB" id="6423at2"/>
<dbReference type="Gene3D" id="1.10.260.40">
    <property type="entry name" value="lambda repressor-like DNA-binding domains"/>
    <property type="match status" value="1"/>
</dbReference>
<dbReference type="SUPFAM" id="SSF47413">
    <property type="entry name" value="lambda repressor-like DNA-binding domains"/>
    <property type="match status" value="1"/>
</dbReference>
<proteinExistence type="predicted"/>
<dbReference type="EMBL" id="ABTR02000001">
    <property type="protein sequence ID" value="EFC90081.1"/>
    <property type="molecule type" value="Genomic_DNA"/>
</dbReference>
<dbReference type="InterPro" id="IPR001387">
    <property type="entry name" value="Cro/C1-type_HTH"/>
</dbReference>
<dbReference type="PaxDb" id="469381-Dpep_0049"/>
<sequence>MYGCTIRKSRKKLRIAQAQLAEKIGCTRTTICDWENEKYPPTDAKKIAALERGLELPLGSLYRLLVADGEGWEPEASILEATDRSPSLKEIQHRLSNLVRTIGELYERCDSPEEVMTLLLDVGDDGRINHPKNEAFMDLLEALVPLAGEVLKAVKSDDAVCAG</sequence>
<protein>
    <submittedName>
        <fullName evidence="2">Transcriptional regulator, XRE family</fullName>
    </submittedName>
</protein>
<organism evidence="2 3">
    <name type="scientific">Dethiosulfovibrio peptidovorans DSM 11002</name>
    <dbReference type="NCBI Taxonomy" id="469381"/>
    <lineage>
        <taxon>Bacteria</taxon>
        <taxon>Thermotogati</taxon>
        <taxon>Synergistota</taxon>
        <taxon>Synergistia</taxon>
        <taxon>Synergistales</taxon>
        <taxon>Dethiosulfovibrionaceae</taxon>
        <taxon>Dethiosulfovibrio</taxon>
    </lineage>
</organism>
<dbReference type="PROSITE" id="PS50943">
    <property type="entry name" value="HTH_CROC1"/>
    <property type="match status" value="1"/>
</dbReference>
<dbReference type="Proteomes" id="UP000006427">
    <property type="component" value="Unassembled WGS sequence"/>
</dbReference>
<evidence type="ECO:0000259" key="1">
    <source>
        <dbReference type="PROSITE" id="PS50943"/>
    </source>
</evidence>
<name>D2Z2C5_9BACT</name>
<dbReference type="CDD" id="cd00093">
    <property type="entry name" value="HTH_XRE"/>
    <property type="match status" value="1"/>
</dbReference>
<comment type="caution">
    <text evidence="2">The sequence shown here is derived from an EMBL/GenBank/DDBJ whole genome shotgun (WGS) entry which is preliminary data.</text>
</comment>
<reference evidence="2 3" key="1">
    <citation type="journal article" date="2010" name="Stand. Genomic Sci.">
        <title>Permanent draft genome sequence of Dethiosulfovibrio peptidovorans type strain (SEBR 4207).</title>
        <authorList>
            <person name="Labutti K."/>
            <person name="Mayilraj S."/>
            <person name="Clum A."/>
            <person name="Lucas S."/>
            <person name="Glavina Del Rio T."/>
            <person name="Nolan M."/>
            <person name="Tice H."/>
            <person name="Cheng J.F."/>
            <person name="Pitluck S."/>
            <person name="Liolios K."/>
            <person name="Ivanova N."/>
            <person name="Mavromatis K."/>
            <person name="Mikhailova N."/>
            <person name="Pati A."/>
            <person name="Goodwin L."/>
            <person name="Chen A."/>
            <person name="Palaniappan K."/>
            <person name="Land M."/>
            <person name="Hauser L."/>
            <person name="Chang Y.J."/>
            <person name="Jeffries C.D."/>
            <person name="Rohde M."/>
            <person name="Spring S."/>
            <person name="Goker M."/>
            <person name="Woyke T."/>
            <person name="Bristow J."/>
            <person name="Eisen J.A."/>
            <person name="Markowitz V."/>
            <person name="Hugenholtz P."/>
            <person name="Kyrpides N.C."/>
            <person name="Klenk H.P."/>
            <person name="Lapidus A."/>
        </authorList>
    </citation>
    <scope>NUCLEOTIDE SEQUENCE [LARGE SCALE GENOMIC DNA]</scope>
    <source>
        <strain evidence="2 3">DSM 11002</strain>
    </source>
</reference>
<dbReference type="GO" id="GO:0003677">
    <property type="term" value="F:DNA binding"/>
    <property type="evidence" value="ECO:0007669"/>
    <property type="project" value="InterPro"/>
</dbReference>
<dbReference type="Pfam" id="PF01381">
    <property type="entry name" value="HTH_3"/>
    <property type="match status" value="1"/>
</dbReference>
<gene>
    <name evidence="2" type="ORF">Dpep_0049</name>
</gene>
<dbReference type="InterPro" id="IPR010982">
    <property type="entry name" value="Lambda_DNA-bd_dom_sf"/>
</dbReference>
<evidence type="ECO:0000313" key="3">
    <source>
        <dbReference type="Proteomes" id="UP000006427"/>
    </source>
</evidence>
<dbReference type="eggNOG" id="COG1396">
    <property type="taxonomic scope" value="Bacteria"/>
</dbReference>
<keyword evidence="3" id="KW-1185">Reference proteome</keyword>